<evidence type="ECO:0000313" key="3">
    <source>
        <dbReference type="Proteomes" id="UP000187406"/>
    </source>
</evidence>
<dbReference type="PANTHER" id="PTHR35046">
    <property type="entry name" value="ZINC KNUCKLE (CCHC-TYPE) FAMILY PROTEIN"/>
    <property type="match status" value="1"/>
</dbReference>
<dbReference type="OrthoDB" id="1731207at2759"/>
<name>A0A1Q3APP6_CEPFO</name>
<feature type="compositionally biased region" description="Low complexity" evidence="1">
    <location>
        <begin position="90"/>
        <end position="102"/>
    </location>
</feature>
<proteinExistence type="predicted"/>
<evidence type="ECO:0008006" key="4">
    <source>
        <dbReference type="Google" id="ProtNLM"/>
    </source>
</evidence>
<feature type="compositionally biased region" description="Polar residues" evidence="1">
    <location>
        <begin position="68"/>
        <end position="78"/>
    </location>
</feature>
<dbReference type="InParanoid" id="A0A1Q3APP6"/>
<comment type="caution">
    <text evidence="2">The sequence shown here is derived from an EMBL/GenBank/DDBJ whole genome shotgun (WGS) entry which is preliminary data.</text>
</comment>
<accession>A0A1Q3APP6</accession>
<sequence>MRCDVVEKDEQLIARYLISLRLEIFDVVQLQQYWTYEDVCRLALKVEKQINTKSNGFRFSNRTLGKEYTSTHGNSTHSKIGPVGTKSVPKQNQASRSNQSNSKARRCFKCQGLGHFA</sequence>
<reference evidence="3" key="1">
    <citation type="submission" date="2016-04" db="EMBL/GenBank/DDBJ databases">
        <title>Cephalotus genome sequencing.</title>
        <authorList>
            <person name="Fukushima K."/>
            <person name="Hasebe M."/>
            <person name="Fang X."/>
        </authorList>
    </citation>
    <scope>NUCLEOTIDE SEQUENCE [LARGE SCALE GENOMIC DNA]</scope>
    <source>
        <strain evidence="3">cv. St1</strain>
    </source>
</reference>
<organism evidence="2 3">
    <name type="scientific">Cephalotus follicularis</name>
    <name type="common">Albany pitcher plant</name>
    <dbReference type="NCBI Taxonomy" id="3775"/>
    <lineage>
        <taxon>Eukaryota</taxon>
        <taxon>Viridiplantae</taxon>
        <taxon>Streptophyta</taxon>
        <taxon>Embryophyta</taxon>
        <taxon>Tracheophyta</taxon>
        <taxon>Spermatophyta</taxon>
        <taxon>Magnoliopsida</taxon>
        <taxon>eudicotyledons</taxon>
        <taxon>Gunneridae</taxon>
        <taxon>Pentapetalae</taxon>
        <taxon>rosids</taxon>
        <taxon>fabids</taxon>
        <taxon>Oxalidales</taxon>
        <taxon>Cephalotaceae</taxon>
        <taxon>Cephalotus</taxon>
    </lineage>
</organism>
<gene>
    <name evidence="2" type="ORF">CFOL_v3_01253</name>
</gene>
<keyword evidence="3" id="KW-1185">Reference proteome</keyword>
<feature type="region of interest" description="Disordered" evidence="1">
    <location>
        <begin position="68"/>
        <end position="104"/>
    </location>
</feature>
<evidence type="ECO:0000313" key="2">
    <source>
        <dbReference type="EMBL" id="GAV57717.1"/>
    </source>
</evidence>
<dbReference type="Proteomes" id="UP000187406">
    <property type="component" value="Unassembled WGS sequence"/>
</dbReference>
<evidence type="ECO:0000256" key="1">
    <source>
        <dbReference type="SAM" id="MobiDB-lite"/>
    </source>
</evidence>
<dbReference type="PANTHER" id="PTHR35046:SF23">
    <property type="entry name" value="NUCLEOTIDYLTRANSFERASE, RIBONUCLEASE H"/>
    <property type="match status" value="1"/>
</dbReference>
<dbReference type="EMBL" id="BDDD01000040">
    <property type="protein sequence ID" value="GAV57717.1"/>
    <property type="molecule type" value="Genomic_DNA"/>
</dbReference>
<protein>
    <recommendedName>
        <fullName evidence="4">CCHC-type domain-containing protein</fullName>
    </recommendedName>
</protein>
<dbReference type="AlphaFoldDB" id="A0A1Q3APP6"/>